<name>A0A934IQP6_9HYPH</name>
<evidence type="ECO:0000256" key="2">
    <source>
        <dbReference type="ARBA" id="ARBA00010742"/>
    </source>
</evidence>
<gene>
    <name evidence="5" type="ORF">JCR33_11380</name>
</gene>
<dbReference type="AlphaFoldDB" id="A0A934IQP6"/>
<organism evidence="5 6">
    <name type="scientific">Acuticoccus mangrovi</name>
    <dbReference type="NCBI Taxonomy" id="2796142"/>
    <lineage>
        <taxon>Bacteria</taxon>
        <taxon>Pseudomonadati</taxon>
        <taxon>Pseudomonadota</taxon>
        <taxon>Alphaproteobacteria</taxon>
        <taxon>Hyphomicrobiales</taxon>
        <taxon>Amorphaceae</taxon>
        <taxon>Acuticoccus</taxon>
    </lineage>
</organism>
<dbReference type="Pfam" id="PF09084">
    <property type="entry name" value="NMT1"/>
    <property type="match status" value="1"/>
</dbReference>
<evidence type="ECO:0000313" key="6">
    <source>
        <dbReference type="Proteomes" id="UP000609531"/>
    </source>
</evidence>
<evidence type="ECO:0000256" key="1">
    <source>
        <dbReference type="ARBA" id="ARBA00004418"/>
    </source>
</evidence>
<comment type="caution">
    <text evidence="5">The sequence shown here is derived from an EMBL/GenBank/DDBJ whole genome shotgun (WGS) entry which is preliminary data.</text>
</comment>
<evidence type="ECO:0000256" key="3">
    <source>
        <dbReference type="ARBA" id="ARBA00022729"/>
    </source>
</evidence>
<evidence type="ECO:0000313" key="5">
    <source>
        <dbReference type="EMBL" id="MBJ3776295.1"/>
    </source>
</evidence>
<sequence length="325" mass="34742">MAAGPAAAQTDPHQSTTPDYADLPMIVAEELSLFAKNAVEGRLRSIGSVAQDLMALRNSEIDFTTLGLAAFAEDLARDPAPGEPNDPVILASLGQSTDYEHVVAYGGDAVTDPSWLRGHRVGVPNAPDPRLLWATFSSYYGLAPQDVEVVDIDAEEAGDRLAGGDVQAVVTWQPFTARLKRRFGEKAHIFSVNHLYTSRWVLVTRRELVEASAETCSRVLAALGEAIEQIEADPALAGAIFADYAGLDTADTAALEGAISFDLSVDWSLIAELQHRLAWLAHEHGKPVEANGRLLDIIRIDPLATVTPSAARLPGALGARHRGAP</sequence>
<comment type="similarity">
    <text evidence="2">Belongs to the bacterial solute-binding protein SsuA/TauA family.</text>
</comment>
<protein>
    <submittedName>
        <fullName evidence="5">ABC transporter substrate-binding protein</fullName>
    </submittedName>
</protein>
<keyword evidence="3" id="KW-0732">Signal</keyword>
<dbReference type="GO" id="GO:0042918">
    <property type="term" value="P:alkanesulfonate transmembrane transport"/>
    <property type="evidence" value="ECO:0007669"/>
    <property type="project" value="TreeGrafter"/>
</dbReference>
<dbReference type="SUPFAM" id="SSF53850">
    <property type="entry name" value="Periplasmic binding protein-like II"/>
    <property type="match status" value="1"/>
</dbReference>
<dbReference type="GO" id="GO:0042597">
    <property type="term" value="C:periplasmic space"/>
    <property type="evidence" value="ECO:0007669"/>
    <property type="project" value="UniProtKB-SubCell"/>
</dbReference>
<reference evidence="5" key="1">
    <citation type="submission" date="2020-12" db="EMBL/GenBank/DDBJ databases">
        <title>Bacterial taxonomy.</title>
        <authorList>
            <person name="Pan X."/>
        </authorList>
    </citation>
    <scope>NUCLEOTIDE SEQUENCE</scope>
    <source>
        <strain evidence="5">B2012</strain>
    </source>
</reference>
<dbReference type="RefSeq" id="WP_198882163.1">
    <property type="nucleotide sequence ID" value="NZ_JAEKJA010000007.1"/>
</dbReference>
<dbReference type="PANTHER" id="PTHR30024">
    <property type="entry name" value="ALIPHATIC SULFONATES-BINDING PROTEIN-RELATED"/>
    <property type="match status" value="1"/>
</dbReference>
<accession>A0A934IQP6</accession>
<feature type="domain" description="SsuA/THI5-like" evidence="4">
    <location>
        <begin position="98"/>
        <end position="235"/>
    </location>
</feature>
<proteinExistence type="inferred from homology"/>
<dbReference type="Gene3D" id="3.40.190.10">
    <property type="entry name" value="Periplasmic binding protein-like II"/>
    <property type="match status" value="2"/>
</dbReference>
<dbReference type="EMBL" id="JAEKJA010000007">
    <property type="protein sequence ID" value="MBJ3776295.1"/>
    <property type="molecule type" value="Genomic_DNA"/>
</dbReference>
<dbReference type="Proteomes" id="UP000609531">
    <property type="component" value="Unassembled WGS sequence"/>
</dbReference>
<comment type="subcellular location">
    <subcellularLocation>
        <location evidence="1">Periplasm</location>
    </subcellularLocation>
</comment>
<dbReference type="PANTHER" id="PTHR30024:SF47">
    <property type="entry name" value="TAURINE-BINDING PERIPLASMIC PROTEIN"/>
    <property type="match status" value="1"/>
</dbReference>
<keyword evidence="6" id="KW-1185">Reference proteome</keyword>
<evidence type="ECO:0000259" key="4">
    <source>
        <dbReference type="Pfam" id="PF09084"/>
    </source>
</evidence>
<dbReference type="InterPro" id="IPR015168">
    <property type="entry name" value="SsuA/THI5"/>
</dbReference>